<evidence type="ECO:0000313" key="1">
    <source>
        <dbReference type="EMBL" id="PRP93952.1"/>
    </source>
</evidence>
<protein>
    <submittedName>
        <fullName evidence="1">Uncharacterized protein</fullName>
    </submittedName>
</protein>
<accession>A0A2S9XM83</accession>
<organism evidence="1 2">
    <name type="scientific">Enhygromyxa salina</name>
    <dbReference type="NCBI Taxonomy" id="215803"/>
    <lineage>
        <taxon>Bacteria</taxon>
        <taxon>Pseudomonadati</taxon>
        <taxon>Myxococcota</taxon>
        <taxon>Polyangia</taxon>
        <taxon>Nannocystales</taxon>
        <taxon>Nannocystaceae</taxon>
        <taxon>Enhygromyxa</taxon>
    </lineage>
</organism>
<reference evidence="1 2" key="1">
    <citation type="submission" date="2018-03" db="EMBL/GenBank/DDBJ databases">
        <title>Draft Genome Sequences of the Obligatory Marine Myxobacteria Enhygromyxa salina SWB007.</title>
        <authorList>
            <person name="Poehlein A."/>
            <person name="Moghaddam J.A."/>
            <person name="Harms H."/>
            <person name="Alanjari M."/>
            <person name="Koenig G.M."/>
            <person name="Daniel R."/>
            <person name="Schaeberle T.F."/>
        </authorList>
    </citation>
    <scope>NUCLEOTIDE SEQUENCE [LARGE SCALE GENOMIC DNA]</scope>
    <source>
        <strain evidence="1 2">SWB007</strain>
    </source>
</reference>
<name>A0A2S9XM83_9BACT</name>
<proteinExistence type="predicted"/>
<evidence type="ECO:0000313" key="2">
    <source>
        <dbReference type="Proteomes" id="UP000238823"/>
    </source>
</evidence>
<sequence>MQEETEARREVGIGWSHAWVEYWIFAIDRASLIRGQALWYGADLGALRRRLLPVALGSRRLAAMSISTRAAVFALVFLPIGASVSGCDEGAESYEEFTQLRPHKAPCPMCKVKMGKGYLSLATDYNPAEVTNVSIELSNATATEFIDYGTTITVPNVPSEVVHPDSELCTVGSTGQPPTSAYVEFEITDATATYTVGNYIPIDETCSGS</sequence>
<dbReference type="AlphaFoldDB" id="A0A2S9XM83"/>
<gene>
    <name evidence="1" type="ORF">ENSA7_78960</name>
</gene>
<dbReference type="EMBL" id="PVNL01000145">
    <property type="protein sequence ID" value="PRP93952.1"/>
    <property type="molecule type" value="Genomic_DNA"/>
</dbReference>
<comment type="caution">
    <text evidence="1">The sequence shown here is derived from an EMBL/GenBank/DDBJ whole genome shotgun (WGS) entry which is preliminary data.</text>
</comment>
<dbReference type="Proteomes" id="UP000238823">
    <property type="component" value="Unassembled WGS sequence"/>
</dbReference>